<reference evidence="2 3" key="1">
    <citation type="submission" date="2021-05" db="EMBL/GenBank/DDBJ databases">
        <title>Genome Assembly of Synthetic Allotetraploid Brassica napus Reveals Homoeologous Exchanges between Subgenomes.</title>
        <authorList>
            <person name="Davis J.T."/>
        </authorList>
    </citation>
    <scope>NUCLEOTIDE SEQUENCE [LARGE SCALE GENOMIC DNA]</scope>
    <source>
        <strain evidence="3">cv. Da-Ae</strain>
        <tissue evidence="2">Seedling</tissue>
    </source>
</reference>
<dbReference type="PANTHER" id="PTHR31260">
    <property type="entry name" value="CYSTATIN/MONELLIN SUPERFAMILY PROTEIN"/>
    <property type="match status" value="1"/>
</dbReference>
<evidence type="ECO:0000313" key="3">
    <source>
        <dbReference type="Proteomes" id="UP000824890"/>
    </source>
</evidence>
<accession>A0ABQ8CGV5</accession>
<dbReference type="InterPro" id="IPR006462">
    <property type="entry name" value="MS5"/>
</dbReference>
<dbReference type="InterPro" id="IPR008942">
    <property type="entry name" value="ENTH_VHS"/>
</dbReference>
<comment type="caution">
    <text evidence="2">The sequence shown here is derived from an EMBL/GenBank/DDBJ whole genome shotgun (WGS) entry which is preliminary data.</text>
</comment>
<name>A0ABQ8CGV5_BRANA</name>
<dbReference type="Gene3D" id="1.25.40.90">
    <property type="match status" value="1"/>
</dbReference>
<proteinExistence type="predicted"/>
<dbReference type="Pfam" id="PF04776">
    <property type="entry name" value="protein_MS5"/>
    <property type="match status" value="1"/>
</dbReference>
<feature type="domain" description="AP180 N-terminal homology (ANTH)" evidence="1">
    <location>
        <begin position="34"/>
        <end position="99"/>
    </location>
</feature>
<dbReference type="Pfam" id="PF07651">
    <property type="entry name" value="ANTH"/>
    <property type="match status" value="1"/>
</dbReference>
<keyword evidence="3" id="KW-1185">Reference proteome</keyword>
<dbReference type="Proteomes" id="UP000824890">
    <property type="component" value="Unassembled WGS sequence"/>
</dbReference>
<protein>
    <recommendedName>
        <fullName evidence="1">AP180 N-terminal homology (ANTH) domain-containing protein</fullName>
    </recommendedName>
</protein>
<evidence type="ECO:0000259" key="1">
    <source>
        <dbReference type="Pfam" id="PF07651"/>
    </source>
</evidence>
<dbReference type="EMBL" id="JAGKQM010000008">
    <property type="protein sequence ID" value="KAH0915595.1"/>
    <property type="molecule type" value="Genomic_DNA"/>
</dbReference>
<organism evidence="2 3">
    <name type="scientific">Brassica napus</name>
    <name type="common">Rape</name>
    <dbReference type="NCBI Taxonomy" id="3708"/>
    <lineage>
        <taxon>Eukaryota</taxon>
        <taxon>Viridiplantae</taxon>
        <taxon>Streptophyta</taxon>
        <taxon>Embryophyta</taxon>
        <taxon>Tracheophyta</taxon>
        <taxon>Spermatophyta</taxon>
        <taxon>Magnoliopsida</taxon>
        <taxon>eudicotyledons</taxon>
        <taxon>Gunneridae</taxon>
        <taxon>Pentapetalae</taxon>
        <taxon>rosids</taxon>
        <taxon>malvids</taxon>
        <taxon>Brassicales</taxon>
        <taxon>Brassicaceae</taxon>
        <taxon>Brassiceae</taxon>
        <taxon>Brassica</taxon>
    </lineage>
</organism>
<evidence type="ECO:0000313" key="2">
    <source>
        <dbReference type="EMBL" id="KAH0915595.1"/>
    </source>
</evidence>
<dbReference type="PANTHER" id="PTHR31260:SF56">
    <property type="entry name" value="(RAPE) HYPOTHETICAL PROTEIN"/>
    <property type="match status" value="1"/>
</dbReference>
<dbReference type="InterPro" id="IPR011417">
    <property type="entry name" value="ANTH_dom"/>
</dbReference>
<gene>
    <name evidence="2" type="ORF">HID58_030041</name>
</gene>
<sequence>MGTFTTLSGKLKDKASHMKLNVVHMCSSVNTKTIDEAILKATSHTSNKSPSEKYVKFLQSTMATGYSPQTISGIMQRLCVTTNVCVASKCLILIHNMIKSEKGYEGEGGHRGTNSHRNLIYNQGESNLKLDDLNVDSSRFTIELVPWVLGVTPNIKEKFEEKRLETQRVSSYTTDCIFKQVDFLVNLFEQINARPETPLEKPNIIIIRMIGLMEQDYVSVMRLIKIRFEELDKRTADPAELIPVLVRLEKCRESLSEFCWRCEPLDKEFWGLDKSFVEGGGGKLVEKCGFGLGDMEEEIGNGASLFNDHGRDDSDFQADGLDPPILYRSEWGDDPNYDIRLCGRIGLQCYNLQKGTNFKFKSWEICRDQMTSSDDSFITLEATDPATGSVLSFQTLLSDFGPRRSLGVRLLWINLASRIEPIRNERLDDNWDKNKLHDFYKGPMPKWFSDEALESNSRKYYVVPESEMHDNDWLQLLMEVAFFSKTDRGFDGDLPLELNKAVVETFEDEPLDKLKADNAIFYLSYKCCADPSSTDLAGDHLGIVRKTMDGKPGHMSLEVALTKEQEKR</sequence>
<dbReference type="NCBIfam" id="TIGR01572">
    <property type="entry name" value="A_thl_para_3677"/>
    <property type="match status" value="1"/>
</dbReference>
<dbReference type="SUPFAM" id="SSF48464">
    <property type="entry name" value="ENTH/VHS domain"/>
    <property type="match status" value="1"/>
</dbReference>